<feature type="transmembrane region" description="Helical" evidence="1">
    <location>
        <begin position="184"/>
        <end position="204"/>
    </location>
</feature>
<comment type="caution">
    <text evidence="2">The sequence shown here is derived from an EMBL/GenBank/DDBJ whole genome shotgun (WGS) entry which is preliminary data.</text>
</comment>
<feature type="transmembrane region" description="Helical" evidence="1">
    <location>
        <begin position="309"/>
        <end position="330"/>
    </location>
</feature>
<proteinExistence type="predicted"/>
<keyword evidence="1" id="KW-0472">Membrane</keyword>
<dbReference type="EMBL" id="JAGFOA010000002">
    <property type="protein sequence ID" value="MBO3662875.1"/>
    <property type="molecule type" value="Genomic_DNA"/>
</dbReference>
<feature type="transmembrane region" description="Helical" evidence="1">
    <location>
        <begin position="277"/>
        <end position="297"/>
    </location>
</feature>
<gene>
    <name evidence="2" type="ORF">J5V96_05025</name>
</gene>
<organism evidence="2 3">
    <name type="scientific">Microbacterium stercoris</name>
    <dbReference type="NCBI Taxonomy" id="2820289"/>
    <lineage>
        <taxon>Bacteria</taxon>
        <taxon>Bacillati</taxon>
        <taxon>Actinomycetota</taxon>
        <taxon>Actinomycetes</taxon>
        <taxon>Micrococcales</taxon>
        <taxon>Microbacteriaceae</taxon>
        <taxon>Microbacterium</taxon>
    </lineage>
</organism>
<feature type="transmembrane region" description="Helical" evidence="1">
    <location>
        <begin position="7"/>
        <end position="27"/>
    </location>
</feature>
<feature type="transmembrane region" description="Helical" evidence="1">
    <location>
        <begin position="120"/>
        <end position="138"/>
    </location>
</feature>
<keyword evidence="1" id="KW-1133">Transmembrane helix</keyword>
<evidence type="ECO:0000256" key="1">
    <source>
        <dbReference type="SAM" id="Phobius"/>
    </source>
</evidence>
<dbReference type="Proteomes" id="UP000680132">
    <property type="component" value="Unassembled WGS sequence"/>
</dbReference>
<sequence>MARDTHATWAAWIGFAVGAALGTALLWGPARPLAGEGSIGLPAAGVAALAAVTGFAAGSLLHRRGETAQMPRWQQIVSRVSDAAVALALAGVTALAVLCLGEVLAVGLDGLQVAPLGGGLLTGAAAAAASSAGFGLGARVRTDDLVGLLFSFLVTGTLFSMLTAADPRWWERNFSQLGAGGSAWAFNGTLVLGGLLLAAVGAYIGRDLHRILGDAALGRIAPVVLLFAATGVSLALIGLFPLHRAPVPHLVAAIATLVLMAASAVAVAVAMPGPPPALLVTTVGVGVGLVVAVLLWQPLHLYAATGLEAVAVGLAFVWLTTLMRALAALAPDEPRPSARPILRGALRR</sequence>
<feature type="transmembrane region" description="Helical" evidence="1">
    <location>
        <begin position="250"/>
        <end position="270"/>
    </location>
</feature>
<keyword evidence="3" id="KW-1185">Reference proteome</keyword>
<evidence type="ECO:0000313" key="3">
    <source>
        <dbReference type="Proteomes" id="UP000680132"/>
    </source>
</evidence>
<feature type="transmembrane region" description="Helical" evidence="1">
    <location>
        <begin position="83"/>
        <end position="108"/>
    </location>
</feature>
<feature type="transmembrane region" description="Helical" evidence="1">
    <location>
        <begin position="216"/>
        <end position="238"/>
    </location>
</feature>
<dbReference type="InterPro" id="IPR009339">
    <property type="entry name" value="DUF998"/>
</dbReference>
<reference evidence="2" key="1">
    <citation type="submission" date="2021-03" db="EMBL/GenBank/DDBJ databases">
        <title>Microbacterium sp. nov., a novel actinobacterium isolated from cow dung.</title>
        <authorList>
            <person name="Zhang L."/>
        </authorList>
    </citation>
    <scope>NUCLEOTIDE SEQUENCE</scope>
    <source>
        <strain evidence="2">NEAU-LLB</strain>
    </source>
</reference>
<accession>A0A939QLB3</accession>
<feature type="transmembrane region" description="Helical" evidence="1">
    <location>
        <begin position="39"/>
        <end position="62"/>
    </location>
</feature>
<dbReference type="Pfam" id="PF06197">
    <property type="entry name" value="DUF998"/>
    <property type="match status" value="1"/>
</dbReference>
<feature type="transmembrane region" description="Helical" evidence="1">
    <location>
        <begin position="145"/>
        <end position="164"/>
    </location>
</feature>
<name>A0A939QLB3_9MICO</name>
<evidence type="ECO:0000313" key="2">
    <source>
        <dbReference type="EMBL" id="MBO3662875.1"/>
    </source>
</evidence>
<protein>
    <submittedName>
        <fullName evidence="2">DUF998 domain-containing protein</fullName>
    </submittedName>
</protein>
<dbReference type="AlphaFoldDB" id="A0A939QLB3"/>
<keyword evidence="1" id="KW-0812">Transmembrane</keyword>